<evidence type="ECO:0000256" key="2">
    <source>
        <dbReference type="ARBA" id="ARBA00022884"/>
    </source>
</evidence>
<evidence type="ECO:0000256" key="3">
    <source>
        <dbReference type="ARBA" id="ARBA00023242"/>
    </source>
</evidence>
<keyword evidence="7" id="KW-1185">Reference proteome</keyword>
<evidence type="ECO:0000313" key="6">
    <source>
        <dbReference type="EMBL" id="KAF6034632.1"/>
    </source>
</evidence>
<comment type="subcellular location">
    <subcellularLocation>
        <location evidence="1">Nucleus</location>
        <location evidence="1">Nucleoplasm</location>
    </subcellularLocation>
</comment>
<dbReference type="GO" id="GO:0003727">
    <property type="term" value="F:single-stranded RNA binding"/>
    <property type="evidence" value="ECO:0007669"/>
    <property type="project" value="TreeGrafter"/>
</dbReference>
<dbReference type="PANTHER" id="PTHR13798:SF11">
    <property type="entry name" value="RNA-BINDING PROTEIN 7-RELATED"/>
    <property type="match status" value="1"/>
</dbReference>
<evidence type="ECO:0000256" key="1">
    <source>
        <dbReference type="ARBA" id="ARBA00004642"/>
    </source>
</evidence>
<reference evidence="6" key="1">
    <citation type="submission" date="2020-06" db="EMBL/GenBank/DDBJ databases">
        <title>Draft genome of Bugula neritina, a colonial animal packing powerful symbionts and potential medicines.</title>
        <authorList>
            <person name="Rayko M."/>
        </authorList>
    </citation>
    <scope>NUCLEOTIDE SEQUENCE [LARGE SCALE GENOMIC DNA]</scope>
    <source>
        <strain evidence="6">Kwan_BN1</strain>
    </source>
</reference>
<evidence type="ECO:0000256" key="4">
    <source>
        <dbReference type="PROSITE-ProRule" id="PRU00176"/>
    </source>
</evidence>
<name>A0A7J7K7M1_BUGNE</name>
<dbReference type="GO" id="GO:0005654">
    <property type="term" value="C:nucleoplasm"/>
    <property type="evidence" value="ECO:0007669"/>
    <property type="project" value="UniProtKB-SubCell"/>
</dbReference>
<keyword evidence="2 4" id="KW-0694">RNA-binding</keyword>
<sequence length="108" mass="12687">MPEQTNNKNHDAEVEDREAEMNRTLFLRAFDEKTTEDELYELFLQAGPLEKVAIIQNKNMAFITFRHSVSVPYAKELFSDTKLHGRFLSLDFRTGQYPRWQSETSQAK</sequence>
<dbReference type="Pfam" id="PF00076">
    <property type="entry name" value="RRM_1"/>
    <property type="match status" value="1"/>
</dbReference>
<dbReference type="Proteomes" id="UP000593567">
    <property type="component" value="Unassembled WGS sequence"/>
</dbReference>
<dbReference type="OrthoDB" id="407442at2759"/>
<comment type="caution">
    <text evidence="6">The sequence shown here is derived from an EMBL/GenBank/DDBJ whole genome shotgun (WGS) entry which is preliminary data.</text>
</comment>
<dbReference type="SUPFAM" id="SSF54928">
    <property type="entry name" value="RNA-binding domain, RBD"/>
    <property type="match status" value="1"/>
</dbReference>
<accession>A0A7J7K7M1</accession>
<gene>
    <name evidence="6" type="ORF">EB796_007052</name>
</gene>
<dbReference type="Gene3D" id="3.30.70.330">
    <property type="match status" value="1"/>
</dbReference>
<dbReference type="SMART" id="SM00360">
    <property type="entry name" value="RRM"/>
    <property type="match status" value="1"/>
</dbReference>
<dbReference type="InterPro" id="IPR035979">
    <property type="entry name" value="RBD_domain_sf"/>
</dbReference>
<dbReference type="PANTHER" id="PTHR13798">
    <property type="entry name" value="RNA BINDING MOTIF RBM PROTEIN -RELATED"/>
    <property type="match status" value="1"/>
</dbReference>
<evidence type="ECO:0000313" key="7">
    <source>
        <dbReference type="Proteomes" id="UP000593567"/>
    </source>
</evidence>
<dbReference type="InterPro" id="IPR052285">
    <property type="entry name" value="NEXT_complex_subunit"/>
</dbReference>
<keyword evidence="3" id="KW-0539">Nucleus</keyword>
<dbReference type="GO" id="GO:0000381">
    <property type="term" value="P:regulation of alternative mRNA splicing, via spliceosome"/>
    <property type="evidence" value="ECO:0007669"/>
    <property type="project" value="TreeGrafter"/>
</dbReference>
<organism evidence="6 7">
    <name type="scientific">Bugula neritina</name>
    <name type="common">Brown bryozoan</name>
    <name type="synonym">Sertularia neritina</name>
    <dbReference type="NCBI Taxonomy" id="10212"/>
    <lineage>
        <taxon>Eukaryota</taxon>
        <taxon>Metazoa</taxon>
        <taxon>Spiralia</taxon>
        <taxon>Lophotrochozoa</taxon>
        <taxon>Bryozoa</taxon>
        <taxon>Gymnolaemata</taxon>
        <taxon>Cheilostomatida</taxon>
        <taxon>Flustrina</taxon>
        <taxon>Buguloidea</taxon>
        <taxon>Bugulidae</taxon>
        <taxon>Bugula</taxon>
    </lineage>
</organism>
<feature type="domain" description="RRM" evidence="5">
    <location>
        <begin position="23"/>
        <end position="95"/>
    </location>
</feature>
<proteinExistence type="predicted"/>
<evidence type="ECO:0000259" key="5">
    <source>
        <dbReference type="PROSITE" id="PS50102"/>
    </source>
</evidence>
<dbReference type="InterPro" id="IPR000504">
    <property type="entry name" value="RRM_dom"/>
</dbReference>
<dbReference type="AlphaFoldDB" id="A0A7J7K7M1"/>
<dbReference type="PROSITE" id="PS50102">
    <property type="entry name" value="RRM"/>
    <property type="match status" value="1"/>
</dbReference>
<dbReference type="EMBL" id="VXIV02001030">
    <property type="protein sequence ID" value="KAF6034632.1"/>
    <property type="molecule type" value="Genomic_DNA"/>
</dbReference>
<protein>
    <submittedName>
        <fullName evidence="6">RBM7</fullName>
    </submittedName>
</protein>
<dbReference type="InterPro" id="IPR012677">
    <property type="entry name" value="Nucleotide-bd_a/b_plait_sf"/>
</dbReference>